<reference evidence="1 2" key="1">
    <citation type="journal article" date="2013" name="Proc. Natl. Acad. Sci. U.S.A.">
        <title>The king cobra genome reveals dynamic gene evolution and adaptation in the snake venom system.</title>
        <authorList>
            <person name="Vonk F.J."/>
            <person name="Casewell N.R."/>
            <person name="Henkel C.V."/>
            <person name="Heimberg A.M."/>
            <person name="Jansen H.J."/>
            <person name="McCleary R.J."/>
            <person name="Kerkkamp H.M."/>
            <person name="Vos R.A."/>
            <person name="Guerreiro I."/>
            <person name="Calvete J.J."/>
            <person name="Wuster W."/>
            <person name="Woods A.E."/>
            <person name="Logan J.M."/>
            <person name="Harrison R.A."/>
            <person name="Castoe T.A."/>
            <person name="de Koning A.P."/>
            <person name="Pollock D.D."/>
            <person name="Yandell M."/>
            <person name="Calderon D."/>
            <person name="Renjifo C."/>
            <person name="Currier R.B."/>
            <person name="Salgado D."/>
            <person name="Pla D."/>
            <person name="Sanz L."/>
            <person name="Hyder A.S."/>
            <person name="Ribeiro J.M."/>
            <person name="Arntzen J.W."/>
            <person name="van den Thillart G.E."/>
            <person name="Boetzer M."/>
            <person name="Pirovano W."/>
            <person name="Dirks R.P."/>
            <person name="Spaink H.P."/>
            <person name="Duboule D."/>
            <person name="McGlinn E."/>
            <person name="Kini R.M."/>
            <person name="Richardson M.K."/>
        </authorList>
    </citation>
    <scope>NUCLEOTIDE SEQUENCE</scope>
    <source>
        <tissue evidence="1">Blood</tissue>
    </source>
</reference>
<feature type="non-terminal residue" evidence="1">
    <location>
        <position position="1"/>
    </location>
</feature>
<protein>
    <submittedName>
        <fullName evidence="1">GTPase IMAP family member 7</fullName>
    </submittedName>
</protein>
<keyword evidence="2" id="KW-1185">Reference proteome</keyword>
<dbReference type="OrthoDB" id="9982588at2759"/>
<dbReference type="AlphaFoldDB" id="V8N5T0"/>
<dbReference type="Proteomes" id="UP000018936">
    <property type="component" value="Unassembled WGS sequence"/>
</dbReference>
<dbReference type="Gene3D" id="3.40.50.300">
    <property type="entry name" value="P-loop containing nucleotide triphosphate hydrolases"/>
    <property type="match status" value="1"/>
</dbReference>
<organism evidence="1 2">
    <name type="scientific">Ophiophagus hannah</name>
    <name type="common">King cobra</name>
    <name type="synonym">Naja hannah</name>
    <dbReference type="NCBI Taxonomy" id="8665"/>
    <lineage>
        <taxon>Eukaryota</taxon>
        <taxon>Metazoa</taxon>
        <taxon>Chordata</taxon>
        <taxon>Craniata</taxon>
        <taxon>Vertebrata</taxon>
        <taxon>Euteleostomi</taxon>
        <taxon>Lepidosauria</taxon>
        <taxon>Squamata</taxon>
        <taxon>Bifurcata</taxon>
        <taxon>Unidentata</taxon>
        <taxon>Episquamata</taxon>
        <taxon>Toxicofera</taxon>
        <taxon>Serpentes</taxon>
        <taxon>Colubroidea</taxon>
        <taxon>Elapidae</taxon>
        <taxon>Elapinae</taxon>
        <taxon>Ophiophagus</taxon>
    </lineage>
</organism>
<name>V8N5T0_OPHHA</name>
<evidence type="ECO:0000313" key="1">
    <source>
        <dbReference type="EMBL" id="ETE56912.1"/>
    </source>
</evidence>
<evidence type="ECO:0000313" key="2">
    <source>
        <dbReference type="Proteomes" id="UP000018936"/>
    </source>
</evidence>
<dbReference type="EMBL" id="AZIM01011034">
    <property type="protein sequence ID" value="ETE56912.1"/>
    <property type="molecule type" value="Genomic_DNA"/>
</dbReference>
<comment type="caution">
    <text evidence="1">The sequence shown here is derived from an EMBL/GenBank/DDBJ whole genome shotgun (WGS) entry which is preliminary data.</text>
</comment>
<gene>
    <name evidence="1" type="primary">GIMAP7</name>
    <name evidence="1" type="ORF">L345_17377</name>
</gene>
<proteinExistence type="predicted"/>
<sequence>MQSWEVKVLDRRFSKGERRRGRAGRLSLWTRHQVVDFMNILTSVEVCPPVPHAIIHVLGTGLLEWYGSELVTRPFINCISKRNLNRYIILLFIHKRDTKTRSLESFLYSKSEMLKEYIAACGN</sequence>
<dbReference type="InterPro" id="IPR027417">
    <property type="entry name" value="P-loop_NTPase"/>
</dbReference>
<accession>V8N5T0</accession>